<dbReference type="InterPro" id="IPR053140">
    <property type="entry name" value="GDSL_Rv0518-like"/>
</dbReference>
<proteinExistence type="predicted"/>
<dbReference type="AlphaFoldDB" id="A0A412DH08"/>
<dbReference type="RefSeq" id="WP_117904371.1">
    <property type="nucleotide sequence ID" value="NZ_JADNPL010000022.1"/>
</dbReference>
<organism evidence="2 3">
    <name type="scientific">Bacteroides stercoris</name>
    <dbReference type="NCBI Taxonomy" id="46506"/>
    <lineage>
        <taxon>Bacteria</taxon>
        <taxon>Pseudomonadati</taxon>
        <taxon>Bacteroidota</taxon>
        <taxon>Bacteroidia</taxon>
        <taxon>Bacteroidales</taxon>
        <taxon>Bacteroidaceae</taxon>
        <taxon>Bacteroides</taxon>
    </lineage>
</organism>
<evidence type="ECO:0000259" key="1">
    <source>
        <dbReference type="Pfam" id="PF13472"/>
    </source>
</evidence>
<dbReference type="PANTHER" id="PTHR43784:SF2">
    <property type="entry name" value="GDSL-LIKE LIPASE_ACYLHYDROLASE, PUTATIVE (AFU_ORTHOLOGUE AFUA_2G00820)-RELATED"/>
    <property type="match status" value="1"/>
</dbReference>
<protein>
    <submittedName>
        <fullName evidence="2">SGNH/GDSL hydrolase family protein</fullName>
    </submittedName>
</protein>
<comment type="caution">
    <text evidence="2">The sequence shown here is derived from an EMBL/GenBank/DDBJ whole genome shotgun (WGS) entry which is preliminary data.</text>
</comment>
<evidence type="ECO:0000313" key="3">
    <source>
        <dbReference type="Proteomes" id="UP000283310"/>
    </source>
</evidence>
<dbReference type="SUPFAM" id="SSF52266">
    <property type="entry name" value="SGNH hydrolase"/>
    <property type="match status" value="1"/>
</dbReference>
<dbReference type="EMBL" id="QRTW01000024">
    <property type="protein sequence ID" value="RGR11092.1"/>
    <property type="molecule type" value="Genomic_DNA"/>
</dbReference>
<dbReference type="GO" id="GO:0016788">
    <property type="term" value="F:hydrolase activity, acting on ester bonds"/>
    <property type="evidence" value="ECO:0007669"/>
    <property type="project" value="UniProtKB-ARBA"/>
</dbReference>
<keyword evidence="2" id="KW-0378">Hydrolase</keyword>
<name>A0A412DH08_BACSE</name>
<dbReference type="PANTHER" id="PTHR43784">
    <property type="entry name" value="GDSL-LIKE LIPASE/ACYLHYDROLASE, PUTATIVE (AFU_ORTHOLOGUE AFUA_2G00820)-RELATED"/>
    <property type="match status" value="1"/>
</dbReference>
<dbReference type="Pfam" id="PF13472">
    <property type="entry name" value="Lipase_GDSL_2"/>
    <property type="match status" value="1"/>
</dbReference>
<sequence>MKSRAILFLFLALFSEAIFAGIRIVVLGSSTAEGAGASVRKNSWVSRFARYVKNTDPTNEVVNLAKGGYTTCAIMPNGTPDYQTNKCFLTVDTLRNIDKALDLSPDIIIVNMPTNDVSNGIPIQVQLLHFKTIANKARNNGVKVWITTSQPHNFGERYLPPYSESHQPDISKQKFRDCFWLLSDEIMRRYGNYAIDFYTGIATDDGYGFIKPEYDSGDGVHLNDKAHAELFERVKEKVILE</sequence>
<dbReference type="InterPro" id="IPR036514">
    <property type="entry name" value="SGNH_hydro_sf"/>
</dbReference>
<dbReference type="Gene3D" id="3.40.50.1110">
    <property type="entry name" value="SGNH hydrolase"/>
    <property type="match status" value="1"/>
</dbReference>
<feature type="domain" description="SGNH hydrolase-type esterase" evidence="1">
    <location>
        <begin position="26"/>
        <end position="228"/>
    </location>
</feature>
<dbReference type="InterPro" id="IPR013830">
    <property type="entry name" value="SGNH_hydro"/>
</dbReference>
<dbReference type="Proteomes" id="UP000283310">
    <property type="component" value="Unassembled WGS sequence"/>
</dbReference>
<gene>
    <name evidence="2" type="ORF">DWY65_12645</name>
</gene>
<dbReference type="CDD" id="cd00229">
    <property type="entry name" value="SGNH_hydrolase"/>
    <property type="match status" value="1"/>
</dbReference>
<reference evidence="2 3" key="1">
    <citation type="submission" date="2018-08" db="EMBL/GenBank/DDBJ databases">
        <title>A genome reference for cultivated species of the human gut microbiota.</title>
        <authorList>
            <person name="Zou Y."/>
            <person name="Xue W."/>
            <person name="Luo G."/>
        </authorList>
    </citation>
    <scope>NUCLEOTIDE SEQUENCE [LARGE SCALE GENOMIC DNA]</scope>
    <source>
        <strain evidence="2 3">AF26-20BH</strain>
    </source>
</reference>
<evidence type="ECO:0000313" key="2">
    <source>
        <dbReference type="EMBL" id="RGR11092.1"/>
    </source>
</evidence>
<accession>A0A412DH08</accession>